<keyword evidence="5" id="KW-1185">Reference proteome</keyword>
<dbReference type="InterPro" id="IPR025066">
    <property type="entry name" value="CCDC174-like"/>
</dbReference>
<dbReference type="GO" id="GO:0005634">
    <property type="term" value="C:nucleus"/>
    <property type="evidence" value="ECO:0000318"/>
    <property type="project" value="GO_Central"/>
</dbReference>
<dbReference type="STRING" id="4232.A0A251SF61"/>
<gene>
    <name evidence="4" type="ORF">HannXRQ_Chr14g0435081</name>
    <name evidence="3" type="ORF">HanXRQr2_Chr14g0633691</name>
</gene>
<organism evidence="4 5">
    <name type="scientific">Helianthus annuus</name>
    <name type="common">Common sunflower</name>
    <dbReference type="NCBI Taxonomy" id="4232"/>
    <lineage>
        <taxon>Eukaryota</taxon>
        <taxon>Viridiplantae</taxon>
        <taxon>Streptophyta</taxon>
        <taxon>Embryophyta</taxon>
        <taxon>Tracheophyta</taxon>
        <taxon>Spermatophyta</taxon>
        <taxon>Magnoliopsida</taxon>
        <taxon>eudicotyledons</taxon>
        <taxon>Gunneridae</taxon>
        <taxon>Pentapetalae</taxon>
        <taxon>asterids</taxon>
        <taxon>campanulids</taxon>
        <taxon>Asterales</taxon>
        <taxon>Asteraceae</taxon>
        <taxon>Asteroideae</taxon>
        <taxon>Heliantheae alliance</taxon>
        <taxon>Heliantheae</taxon>
        <taxon>Helianthus</taxon>
    </lineage>
</organism>
<dbReference type="AlphaFoldDB" id="A0A251SF61"/>
<dbReference type="PANTHER" id="PTHR15885">
    <property type="entry name" value="COILED-COIL DOMAIN-CONTAINING PROTEIN 174"/>
    <property type="match status" value="1"/>
</dbReference>
<dbReference type="EMBL" id="MNCJ02000329">
    <property type="protein sequence ID" value="KAF5768205.1"/>
    <property type="molecule type" value="Genomic_DNA"/>
</dbReference>
<dbReference type="Gramene" id="mRNA:HanXRQr2_Chr14g0633691">
    <property type="protein sequence ID" value="mRNA:HanXRQr2_Chr14g0633691"/>
    <property type="gene ID" value="HanXRQr2_Chr14g0633691"/>
</dbReference>
<evidence type="ECO:0000313" key="3">
    <source>
        <dbReference type="EMBL" id="KAF5768205.1"/>
    </source>
</evidence>
<dbReference type="InParanoid" id="A0A251SF61"/>
<reference evidence="3" key="3">
    <citation type="submission" date="2020-06" db="EMBL/GenBank/DDBJ databases">
        <title>Helianthus annuus Genome sequencing and assembly Release 2.</title>
        <authorList>
            <person name="Gouzy J."/>
            <person name="Langlade N."/>
            <person name="Munos S."/>
        </authorList>
    </citation>
    <scope>NUCLEOTIDE SEQUENCE</scope>
    <source>
        <tissue evidence="3">Leaves</tissue>
    </source>
</reference>
<name>A0A251SF61_HELAN</name>
<keyword evidence="1 2" id="KW-0175">Coiled coil</keyword>
<sequence length="208" mass="24544">MKSWQEEKYVMRKIRRNIVFIFFSKTYVNDEPQRHSPFSIETNKYEPDTYDEPVLPDTRATGLGRAAGILDNDEHKRFVREVHEEVNEAREKVSELKVRRKEQVAARREKLKQAYLRKQLEKLKAQSKQGWRLEPIKMKEDCWGRFSWLKKVHLYSDSSSSNAILRTSVMNSDPNYVLYLQSMIILNFLIEENKSGYCAPVIVLGIGR</sequence>
<evidence type="ECO:0000313" key="4">
    <source>
        <dbReference type="EMBL" id="OTF97486.1"/>
    </source>
</evidence>
<protein>
    <submittedName>
        <fullName evidence="4">Uncharacterized protein</fullName>
    </submittedName>
</protein>
<feature type="coiled-coil region" evidence="2">
    <location>
        <begin position="72"/>
        <end position="106"/>
    </location>
</feature>
<accession>A0A251SF61</accession>
<dbReference type="EMBL" id="CM007903">
    <property type="protein sequence ID" value="OTF97486.1"/>
    <property type="molecule type" value="Genomic_DNA"/>
</dbReference>
<dbReference type="Proteomes" id="UP000215914">
    <property type="component" value="Chromosome 14"/>
</dbReference>
<evidence type="ECO:0000313" key="5">
    <source>
        <dbReference type="Proteomes" id="UP000215914"/>
    </source>
</evidence>
<reference evidence="4" key="2">
    <citation type="submission" date="2017-02" db="EMBL/GenBank/DDBJ databases">
        <title>Sunflower complete genome.</title>
        <authorList>
            <person name="Langlade N."/>
            <person name="Munos S."/>
        </authorList>
    </citation>
    <scope>NUCLEOTIDE SEQUENCE [LARGE SCALE GENOMIC DNA]</scope>
    <source>
        <tissue evidence="4">Leaves</tissue>
    </source>
</reference>
<dbReference type="PANTHER" id="PTHR15885:SF1">
    <property type="entry name" value="COILED-COIL DOMAIN-CONTAINING PROTEIN 174"/>
    <property type="match status" value="1"/>
</dbReference>
<evidence type="ECO:0000256" key="2">
    <source>
        <dbReference type="SAM" id="Coils"/>
    </source>
</evidence>
<reference evidence="3 5" key="1">
    <citation type="journal article" date="2017" name="Nature">
        <title>The sunflower genome provides insights into oil metabolism, flowering and Asterid evolution.</title>
        <authorList>
            <person name="Badouin H."/>
            <person name="Gouzy J."/>
            <person name="Grassa C.J."/>
            <person name="Murat F."/>
            <person name="Staton S.E."/>
            <person name="Cottret L."/>
            <person name="Lelandais-Briere C."/>
            <person name="Owens G.L."/>
            <person name="Carrere S."/>
            <person name="Mayjonade B."/>
            <person name="Legrand L."/>
            <person name="Gill N."/>
            <person name="Kane N.C."/>
            <person name="Bowers J.E."/>
            <person name="Hubner S."/>
            <person name="Bellec A."/>
            <person name="Berard A."/>
            <person name="Berges H."/>
            <person name="Blanchet N."/>
            <person name="Boniface M.C."/>
            <person name="Brunel D."/>
            <person name="Catrice O."/>
            <person name="Chaidir N."/>
            <person name="Claudel C."/>
            <person name="Donnadieu C."/>
            <person name="Faraut T."/>
            <person name="Fievet G."/>
            <person name="Helmstetter N."/>
            <person name="King M."/>
            <person name="Knapp S.J."/>
            <person name="Lai Z."/>
            <person name="Le Paslier M.C."/>
            <person name="Lippi Y."/>
            <person name="Lorenzon L."/>
            <person name="Mandel J.R."/>
            <person name="Marage G."/>
            <person name="Marchand G."/>
            <person name="Marquand E."/>
            <person name="Bret-Mestries E."/>
            <person name="Morien E."/>
            <person name="Nambeesan S."/>
            <person name="Nguyen T."/>
            <person name="Pegot-Espagnet P."/>
            <person name="Pouilly N."/>
            <person name="Raftis F."/>
            <person name="Sallet E."/>
            <person name="Schiex T."/>
            <person name="Thomas J."/>
            <person name="Vandecasteele C."/>
            <person name="Vares D."/>
            <person name="Vear F."/>
            <person name="Vautrin S."/>
            <person name="Crespi M."/>
            <person name="Mangin B."/>
            <person name="Burke J.M."/>
            <person name="Salse J."/>
            <person name="Munos S."/>
            <person name="Vincourt P."/>
            <person name="Rieseberg L.H."/>
            <person name="Langlade N.B."/>
        </authorList>
    </citation>
    <scope>NUCLEOTIDE SEQUENCE [LARGE SCALE GENOMIC DNA]</scope>
    <source>
        <strain evidence="5">cv. SF193</strain>
        <tissue evidence="3">Leaves</tissue>
    </source>
</reference>
<evidence type="ECO:0000256" key="1">
    <source>
        <dbReference type="ARBA" id="ARBA00023054"/>
    </source>
</evidence>
<proteinExistence type="predicted"/>